<evidence type="ECO:0000256" key="1">
    <source>
        <dbReference type="ARBA" id="ARBA00022679"/>
    </source>
</evidence>
<dbReference type="CDD" id="cd05403">
    <property type="entry name" value="NT_KNTase_like"/>
    <property type="match status" value="1"/>
</dbReference>
<name>A0A0U2PCG5_9BACL</name>
<keyword evidence="4" id="KW-0548">Nucleotidyltransferase</keyword>
<comment type="catalytic activity">
    <reaction evidence="3 4">
        <text>spectinomycin + ATP = 9-O-adenylylspectinomycin + diphosphate</text>
        <dbReference type="Rhea" id="RHEA:63228"/>
        <dbReference type="ChEBI" id="CHEBI:30616"/>
        <dbReference type="ChEBI" id="CHEBI:33019"/>
        <dbReference type="ChEBI" id="CHEBI:146260"/>
        <dbReference type="ChEBI" id="CHEBI:146261"/>
    </reaction>
</comment>
<keyword evidence="8" id="KW-1185">Reference proteome</keyword>
<evidence type="ECO:0000313" key="7">
    <source>
        <dbReference type="EMBL" id="ALS75863.1"/>
    </source>
</evidence>
<dbReference type="RefSeq" id="WP_058382566.1">
    <property type="nucleotide sequence ID" value="NZ_CP013659.2"/>
</dbReference>
<dbReference type="InterPro" id="IPR002934">
    <property type="entry name" value="Polymerase_NTP_transf_dom"/>
</dbReference>
<gene>
    <name evidence="7" type="ORF">AUC31_11965</name>
</gene>
<dbReference type="InterPro" id="IPR025184">
    <property type="entry name" value="AadA_C"/>
</dbReference>
<keyword evidence="2 4" id="KW-0046">Antibiotic resistance</keyword>
<dbReference type="GO" id="GO:0005524">
    <property type="term" value="F:ATP binding"/>
    <property type="evidence" value="ECO:0007669"/>
    <property type="project" value="UniProtKB-KW"/>
</dbReference>
<dbReference type="GO" id="GO:0070566">
    <property type="term" value="F:adenylyltransferase activity"/>
    <property type="evidence" value="ECO:0007669"/>
    <property type="project" value="InterPro"/>
</dbReference>
<dbReference type="PIRSF" id="PIRSF000819">
    <property type="entry name" value="Streptomycin_3-adenylyltransf"/>
    <property type="match status" value="1"/>
</dbReference>
<dbReference type="STRING" id="200991.AUC31_11965"/>
<protein>
    <recommendedName>
        <fullName evidence="4">Spectinomycin 9-adenylyltransferase</fullName>
    </recommendedName>
</protein>
<dbReference type="Proteomes" id="UP000067683">
    <property type="component" value="Chromosome"/>
</dbReference>
<reference evidence="7" key="1">
    <citation type="submission" date="2016-01" db="EMBL/GenBank/DDBJ databases">
        <title>Complete genome of Planococcus rifietoensis type strain M8.</title>
        <authorList>
            <person name="See-Too W.S."/>
        </authorList>
    </citation>
    <scope>NUCLEOTIDE SEQUENCE [LARGE SCALE GENOMIC DNA]</scope>
    <source>
        <strain evidence="7">M8</strain>
    </source>
</reference>
<dbReference type="EMBL" id="CP013659">
    <property type="protein sequence ID" value="ALS75863.1"/>
    <property type="molecule type" value="Genomic_DNA"/>
</dbReference>
<evidence type="ECO:0000259" key="5">
    <source>
        <dbReference type="Pfam" id="PF01909"/>
    </source>
</evidence>
<feature type="domain" description="Adenylyltransferase AadA C-terminal" evidence="6">
    <location>
        <begin position="154"/>
        <end position="235"/>
    </location>
</feature>
<feature type="domain" description="Polymerase nucleotidyl transferase" evidence="5">
    <location>
        <begin position="31"/>
        <end position="98"/>
    </location>
</feature>
<evidence type="ECO:0000256" key="2">
    <source>
        <dbReference type="ARBA" id="ARBA00023251"/>
    </source>
</evidence>
<dbReference type="InterPro" id="IPR043519">
    <property type="entry name" value="NT_sf"/>
</dbReference>
<keyword evidence="1 4" id="KW-0808">Transferase</keyword>
<dbReference type="AlphaFoldDB" id="A0A0U2PCG5"/>
<evidence type="ECO:0000256" key="4">
    <source>
        <dbReference type="PIRNR" id="PIRNR000819"/>
    </source>
</evidence>
<keyword evidence="4" id="KW-0067">ATP-binding</keyword>
<evidence type="ECO:0000313" key="8">
    <source>
        <dbReference type="Proteomes" id="UP000067683"/>
    </source>
</evidence>
<dbReference type="GO" id="GO:0046677">
    <property type="term" value="P:response to antibiotic"/>
    <property type="evidence" value="ECO:0007669"/>
    <property type="project" value="UniProtKB-KW"/>
</dbReference>
<dbReference type="SUPFAM" id="SSF81301">
    <property type="entry name" value="Nucleotidyltransferase"/>
    <property type="match status" value="1"/>
</dbReference>
<dbReference type="KEGG" id="prt:AUC31_11965"/>
<sequence>MSYDWNNCPQELKNFIADLMDGINDMIEQPPVGMYLHGSLAMGGFNPNRSDIDLLLVTKRPLSMHHKQELAHFFLEKSSKPFPIEISSLTLEQLESWSHPTPYDFHFSEYWRERYETELNKYINNKEKTDGDLAAHFVILKHRGICLAGRPIEEIFPSIPQQDYLASILEDYEECLEKIHEKPVYCTLNLVRVYRYVKEGKICSKQEAGKWGQLNLPKPFTAVIRQAAEAYELDCPEAAFVQNDLSAVRDYLRDEVELLLNTPD</sequence>
<dbReference type="Pfam" id="PF01909">
    <property type="entry name" value="NTP_transf_2"/>
    <property type="match status" value="1"/>
</dbReference>
<dbReference type="Gene3D" id="3.30.460.10">
    <property type="entry name" value="Beta Polymerase, domain 2"/>
    <property type="match status" value="1"/>
</dbReference>
<dbReference type="Pfam" id="PF13427">
    <property type="entry name" value="AadA_C"/>
    <property type="match status" value="1"/>
</dbReference>
<evidence type="ECO:0000259" key="6">
    <source>
        <dbReference type="Pfam" id="PF13427"/>
    </source>
</evidence>
<proteinExistence type="predicted"/>
<dbReference type="InterPro" id="IPR024172">
    <property type="entry name" value="AadA/Aad9"/>
</dbReference>
<organism evidence="7 8">
    <name type="scientific">Planococcus rifietoensis</name>
    <dbReference type="NCBI Taxonomy" id="200991"/>
    <lineage>
        <taxon>Bacteria</taxon>
        <taxon>Bacillati</taxon>
        <taxon>Bacillota</taxon>
        <taxon>Bacilli</taxon>
        <taxon>Bacillales</taxon>
        <taxon>Caryophanaceae</taxon>
        <taxon>Planococcus</taxon>
    </lineage>
</organism>
<dbReference type="OrthoDB" id="5643411at2"/>
<evidence type="ECO:0000256" key="3">
    <source>
        <dbReference type="ARBA" id="ARBA00047831"/>
    </source>
</evidence>
<accession>A0A0U2PCG5</accession>
<keyword evidence="4" id="KW-0547">Nucleotide-binding</keyword>